<feature type="domain" description="Ribosomal protein bL31m N-terminal" evidence="2">
    <location>
        <begin position="51"/>
        <end position="93"/>
    </location>
</feature>
<evidence type="ECO:0000313" key="3">
    <source>
        <dbReference type="EMBL" id="KAJ9134571.1"/>
    </source>
</evidence>
<dbReference type="Pfam" id="PF21492">
    <property type="entry name" value="bL31_N"/>
    <property type="match status" value="1"/>
</dbReference>
<keyword evidence="4" id="KW-1185">Reference proteome</keyword>
<feature type="compositionally biased region" description="Basic and acidic residues" evidence="1">
    <location>
        <begin position="176"/>
        <end position="185"/>
    </location>
</feature>
<dbReference type="PANTHER" id="PTHR28174">
    <property type="entry name" value="54S RIBOSOMAL PROTEIN L36, MITOCHONDRIAL"/>
    <property type="match status" value="1"/>
</dbReference>
<dbReference type="GO" id="GO:0003735">
    <property type="term" value="F:structural constituent of ribosome"/>
    <property type="evidence" value="ECO:0007669"/>
    <property type="project" value="InterPro"/>
</dbReference>
<feature type="region of interest" description="Disordered" evidence="1">
    <location>
        <begin position="127"/>
        <end position="185"/>
    </location>
</feature>
<evidence type="ECO:0000256" key="1">
    <source>
        <dbReference type="SAM" id="MobiDB-lite"/>
    </source>
</evidence>
<dbReference type="InterPro" id="IPR034600">
    <property type="entry name" value="Ribosomal_bL31m"/>
</dbReference>
<dbReference type="AlphaFoldDB" id="A0AA38R519"/>
<dbReference type="Gene3D" id="6.20.130.10">
    <property type="match status" value="1"/>
</dbReference>
<name>A0AA38R519_9PEZI</name>
<dbReference type="EMBL" id="JANBVN010000179">
    <property type="protein sequence ID" value="KAJ9134571.1"/>
    <property type="molecule type" value="Genomic_DNA"/>
</dbReference>
<gene>
    <name evidence="3" type="ORF">NKR19_g8597</name>
</gene>
<comment type="caution">
    <text evidence="3">The sequence shown here is derived from an EMBL/GenBank/DDBJ whole genome shotgun (WGS) entry which is preliminary data.</text>
</comment>
<dbReference type="GO" id="GO:0005762">
    <property type="term" value="C:mitochondrial large ribosomal subunit"/>
    <property type="evidence" value="ECO:0007669"/>
    <property type="project" value="InterPro"/>
</dbReference>
<accession>A0AA38R519</accession>
<reference evidence="3" key="1">
    <citation type="submission" date="2022-07" db="EMBL/GenBank/DDBJ databases">
        <title>Fungi with potential for degradation of polypropylene.</title>
        <authorList>
            <person name="Gostincar C."/>
        </authorList>
    </citation>
    <scope>NUCLEOTIDE SEQUENCE</scope>
    <source>
        <strain evidence="3">EXF-13287</strain>
    </source>
</reference>
<evidence type="ECO:0000259" key="2">
    <source>
        <dbReference type="Pfam" id="PF21492"/>
    </source>
</evidence>
<proteinExistence type="predicted"/>
<dbReference type="PANTHER" id="PTHR28174:SF1">
    <property type="entry name" value="LARGE RIBOSOMAL SUBUNIT PROTEIN BL31M"/>
    <property type="match status" value="1"/>
</dbReference>
<dbReference type="InterPro" id="IPR048874">
    <property type="entry name" value="Ribosomal_bL31m_N"/>
</dbReference>
<organism evidence="3 4">
    <name type="scientific">Coniochaeta hoffmannii</name>
    <dbReference type="NCBI Taxonomy" id="91930"/>
    <lineage>
        <taxon>Eukaryota</taxon>
        <taxon>Fungi</taxon>
        <taxon>Dikarya</taxon>
        <taxon>Ascomycota</taxon>
        <taxon>Pezizomycotina</taxon>
        <taxon>Sordariomycetes</taxon>
        <taxon>Sordariomycetidae</taxon>
        <taxon>Coniochaetales</taxon>
        <taxon>Coniochaetaceae</taxon>
        <taxon>Coniochaeta</taxon>
    </lineage>
</organism>
<feature type="compositionally biased region" description="Basic and acidic residues" evidence="1">
    <location>
        <begin position="134"/>
        <end position="145"/>
    </location>
</feature>
<sequence length="185" mass="20344">MAPKLSSTLLRRPCLSSSPLSSTHIPSGPSSSLPAATNQVRHATFVPRSRRPYTFTQLIQLTDGSTYTQRTTSPAAIFRSTKDTRNHALWQPSDPSLRNVEVDEAGKLAAFRARFGRGWDVDAAATDAELQGEVEGKEKEERQEQEMDYDTFADLISGYAGREGEKKSGGGLSAKEQARLDKKKK</sequence>
<dbReference type="GO" id="GO:0032543">
    <property type="term" value="P:mitochondrial translation"/>
    <property type="evidence" value="ECO:0007669"/>
    <property type="project" value="InterPro"/>
</dbReference>
<protein>
    <recommendedName>
        <fullName evidence="2">Ribosomal protein bL31m N-terminal domain-containing protein</fullName>
    </recommendedName>
</protein>
<feature type="region of interest" description="Disordered" evidence="1">
    <location>
        <begin position="1"/>
        <end position="38"/>
    </location>
</feature>
<dbReference type="Proteomes" id="UP001174691">
    <property type="component" value="Unassembled WGS sequence"/>
</dbReference>
<evidence type="ECO:0000313" key="4">
    <source>
        <dbReference type="Proteomes" id="UP001174691"/>
    </source>
</evidence>
<feature type="compositionally biased region" description="Low complexity" evidence="1">
    <location>
        <begin position="1"/>
        <end position="32"/>
    </location>
</feature>